<name>M5FXI0_DACPD</name>
<dbReference type="HOGENOM" id="CLU_2003833_0_0_1"/>
<dbReference type="STRING" id="1858805.M5FXI0"/>
<gene>
    <name evidence="1" type="ORF">DACRYDRAFT_106774</name>
</gene>
<dbReference type="AlphaFoldDB" id="M5FXI0"/>
<evidence type="ECO:0000313" key="1">
    <source>
        <dbReference type="EMBL" id="EJU02711.1"/>
    </source>
</evidence>
<reference evidence="1 2" key="1">
    <citation type="journal article" date="2012" name="Science">
        <title>The Paleozoic origin of enzymatic lignin decomposition reconstructed from 31 fungal genomes.</title>
        <authorList>
            <person name="Floudas D."/>
            <person name="Binder M."/>
            <person name="Riley R."/>
            <person name="Barry K."/>
            <person name="Blanchette R.A."/>
            <person name="Henrissat B."/>
            <person name="Martinez A.T."/>
            <person name="Otillar R."/>
            <person name="Spatafora J.W."/>
            <person name="Yadav J.S."/>
            <person name="Aerts A."/>
            <person name="Benoit I."/>
            <person name="Boyd A."/>
            <person name="Carlson A."/>
            <person name="Copeland A."/>
            <person name="Coutinho P.M."/>
            <person name="de Vries R.P."/>
            <person name="Ferreira P."/>
            <person name="Findley K."/>
            <person name="Foster B."/>
            <person name="Gaskell J."/>
            <person name="Glotzer D."/>
            <person name="Gorecki P."/>
            <person name="Heitman J."/>
            <person name="Hesse C."/>
            <person name="Hori C."/>
            <person name="Igarashi K."/>
            <person name="Jurgens J.A."/>
            <person name="Kallen N."/>
            <person name="Kersten P."/>
            <person name="Kohler A."/>
            <person name="Kuees U."/>
            <person name="Kumar T.K.A."/>
            <person name="Kuo A."/>
            <person name="LaButti K."/>
            <person name="Larrondo L.F."/>
            <person name="Lindquist E."/>
            <person name="Ling A."/>
            <person name="Lombard V."/>
            <person name="Lucas S."/>
            <person name="Lundell T."/>
            <person name="Martin R."/>
            <person name="McLaughlin D.J."/>
            <person name="Morgenstern I."/>
            <person name="Morin E."/>
            <person name="Murat C."/>
            <person name="Nagy L.G."/>
            <person name="Nolan M."/>
            <person name="Ohm R.A."/>
            <person name="Patyshakuliyeva A."/>
            <person name="Rokas A."/>
            <person name="Ruiz-Duenas F.J."/>
            <person name="Sabat G."/>
            <person name="Salamov A."/>
            <person name="Samejima M."/>
            <person name="Schmutz J."/>
            <person name="Slot J.C."/>
            <person name="St John F."/>
            <person name="Stenlid J."/>
            <person name="Sun H."/>
            <person name="Sun S."/>
            <person name="Syed K."/>
            <person name="Tsang A."/>
            <person name="Wiebenga A."/>
            <person name="Young D."/>
            <person name="Pisabarro A."/>
            <person name="Eastwood D.C."/>
            <person name="Martin F."/>
            <person name="Cullen D."/>
            <person name="Grigoriev I.V."/>
            <person name="Hibbett D.S."/>
        </authorList>
    </citation>
    <scope>NUCLEOTIDE SEQUENCE [LARGE SCALE GENOMIC DNA]</scope>
    <source>
        <strain evidence="1 2">DJM-731 SS1</strain>
    </source>
</reference>
<dbReference type="Proteomes" id="UP000030653">
    <property type="component" value="Unassembled WGS sequence"/>
</dbReference>
<proteinExistence type="predicted"/>
<keyword evidence="2" id="KW-1185">Reference proteome</keyword>
<dbReference type="OrthoDB" id="3231112at2759"/>
<dbReference type="Gene3D" id="3.50.50.60">
    <property type="entry name" value="FAD/NAD(P)-binding domain"/>
    <property type="match status" value="1"/>
</dbReference>
<dbReference type="InterPro" id="IPR036188">
    <property type="entry name" value="FAD/NAD-bd_sf"/>
</dbReference>
<dbReference type="GeneID" id="63683393"/>
<dbReference type="RefSeq" id="XP_040629605.1">
    <property type="nucleotide sequence ID" value="XM_040768331.1"/>
</dbReference>
<sequence length="124" mass="13894">MLKWKPMNSSPLETWIHKSGKVVLSGDSCPSMPSCRAQGAVMAVEDAGVVDSLSTTLSSSSTWRSFYTYMRTHETKDADMHPAMEAEMSGDVLEAEGSQNEWADRKACRVQFGHDAKWMWRDDD</sequence>
<organism evidence="1 2">
    <name type="scientific">Dacryopinax primogenitus (strain DJM 731)</name>
    <name type="common">Brown rot fungus</name>
    <dbReference type="NCBI Taxonomy" id="1858805"/>
    <lineage>
        <taxon>Eukaryota</taxon>
        <taxon>Fungi</taxon>
        <taxon>Dikarya</taxon>
        <taxon>Basidiomycota</taxon>
        <taxon>Agaricomycotina</taxon>
        <taxon>Dacrymycetes</taxon>
        <taxon>Dacrymycetales</taxon>
        <taxon>Dacrymycetaceae</taxon>
        <taxon>Dacryopinax</taxon>
    </lineage>
</organism>
<accession>M5FXI0</accession>
<protein>
    <submittedName>
        <fullName evidence="1">Uncharacterized protein</fullName>
    </submittedName>
</protein>
<dbReference type="EMBL" id="JH795861">
    <property type="protein sequence ID" value="EJU02711.1"/>
    <property type="molecule type" value="Genomic_DNA"/>
</dbReference>
<evidence type="ECO:0000313" key="2">
    <source>
        <dbReference type="Proteomes" id="UP000030653"/>
    </source>
</evidence>